<dbReference type="PROSITE" id="PS51123">
    <property type="entry name" value="OMPA_2"/>
    <property type="match status" value="1"/>
</dbReference>
<evidence type="ECO:0000313" key="3">
    <source>
        <dbReference type="EMBL" id="MBO1323758.1"/>
    </source>
</evidence>
<evidence type="ECO:0000259" key="2">
    <source>
        <dbReference type="PROSITE" id="PS51123"/>
    </source>
</evidence>
<evidence type="ECO:0000256" key="1">
    <source>
        <dbReference type="PROSITE-ProRule" id="PRU00473"/>
    </source>
</evidence>
<accession>A0A939HG29</accession>
<dbReference type="Gene3D" id="3.30.1330.60">
    <property type="entry name" value="OmpA-like domain"/>
    <property type="match status" value="1"/>
</dbReference>
<dbReference type="PANTHER" id="PTHR30329:SF21">
    <property type="entry name" value="LIPOPROTEIN YIAD-RELATED"/>
    <property type="match status" value="1"/>
</dbReference>
<dbReference type="InterPro" id="IPR050330">
    <property type="entry name" value="Bact_OuterMem_StrucFunc"/>
</dbReference>
<dbReference type="CDD" id="cd07185">
    <property type="entry name" value="OmpA_C-like"/>
    <property type="match status" value="1"/>
</dbReference>
<name>A0A939HG29_9PROT</name>
<dbReference type="RefSeq" id="WP_207844267.1">
    <property type="nucleotide sequence ID" value="NZ_JAFVMH010000001.1"/>
</dbReference>
<organism evidence="3 4">
    <name type="scientific">Acetobacter garciniae</name>
    <dbReference type="NCBI Taxonomy" id="2817435"/>
    <lineage>
        <taxon>Bacteria</taxon>
        <taxon>Pseudomonadati</taxon>
        <taxon>Pseudomonadota</taxon>
        <taxon>Alphaproteobacteria</taxon>
        <taxon>Acetobacterales</taxon>
        <taxon>Acetobacteraceae</taxon>
        <taxon>Acetobacter</taxon>
    </lineage>
</organism>
<dbReference type="EMBL" id="JAFVMH010000001">
    <property type="protein sequence ID" value="MBO1323758.1"/>
    <property type="molecule type" value="Genomic_DNA"/>
</dbReference>
<dbReference type="Pfam" id="PF00691">
    <property type="entry name" value="OmpA"/>
    <property type="match status" value="1"/>
</dbReference>
<keyword evidence="4" id="KW-1185">Reference proteome</keyword>
<keyword evidence="1" id="KW-0472">Membrane</keyword>
<comment type="caution">
    <text evidence="3">The sequence shown here is derived from an EMBL/GenBank/DDBJ whole genome shotgun (WGS) entry which is preliminary data.</text>
</comment>
<dbReference type="InterPro" id="IPR011250">
    <property type="entry name" value="OMP/PagP_B-barrel"/>
</dbReference>
<reference evidence="3" key="1">
    <citation type="submission" date="2021-03" db="EMBL/GenBank/DDBJ databases">
        <title>The complete genome sequence of Acetobacter sp. TBRC 12339.</title>
        <authorList>
            <person name="Charoenyingcharoen P."/>
            <person name="Yukphan P."/>
        </authorList>
    </citation>
    <scope>NUCLEOTIDE SEQUENCE</scope>
    <source>
        <strain evidence="3">TBRC 12339</strain>
    </source>
</reference>
<dbReference type="GO" id="GO:0016020">
    <property type="term" value="C:membrane"/>
    <property type="evidence" value="ECO:0007669"/>
    <property type="project" value="UniProtKB-UniRule"/>
</dbReference>
<gene>
    <name evidence="3" type="ORF">J2D77_01135</name>
</gene>
<protein>
    <submittedName>
        <fullName evidence="3">OmpA family protein</fullName>
    </submittedName>
</protein>
<dbReference type="AlphaFoldDB" id="A0A939HG29"/>
<dbReference type="InterPro" id="IPR036737">
    <property type="entry name" value="OmpA-like_sf"/>
</dbReference>
<evidence type="ECO:0000313" key="4">
    <source>
        <dbReference type="Proteomes" id="UP000664073"/>
    </source>
</evidence>
<dbReference type="SUPFAM" id="SSF103088">
    <property type="entry name" value="OmpA-like"/>
    <property type="match status" value="1"/>
</dbReference>
<sequence length="408" mass="43394">MCAVLSPDVGPDVSHCHSGEKTMKPRQTLLAQTLLSAPLAAGLLFFAAAAHAQPVQGLYVSGEGGATFNQDQRVRANTAFPSGRDKWRTGGVGIGALGWGLGNGFRVEVEGDYRSMAYRGLGNDAVQTQAGGRRQTYGVMANALFDMDVGSPYIFPYFGAGIGYGWTALRTSLTMPNNQLNEHVGGTFGNFAYQGIFGMSFPLPGAVGLSATAEYRFWTMLGPQSHTASGWGTVGGSLGGMSQTHAYSFASSNHDTKTDFNHSLMLGLRYEFNPAPPPPPPATAPAVPAPQATRSYLVFFDWDKSELTDRARAIVNTAAQAATRVALTRIVVSGYTDNSSAHPGEAAGASYNMKLSLRRAEVVKAELMRDGVAGSTIDVHAYGEANQLVATGPNTKEPQNRRVEIVFR</sequence>
<dbReference type="SUPFAM" id="SSF56925">
    <property type="entry name" value="OMPA-like"/>
    <property type="match status" value="1"/>
</dbReference>
<dbReference type="Proteomes" id="UP000664073">
    <property type="component" value="Unassembled WGS sequence"/>
</dbReference>
<dbReference type="PANTHER" id="PTHR30329">
    <property type="entry name" value="STATOR ELEMENT OF FLAGELLAR MOTOR COMPLEX"/>
    <property type="match status" value="1"/>
</dbReference>
<dbReference type="Gene3D" id="2.40.160.20">
    <property type="match status" value="1"/>
</dbReference>
<feature type="domain" description="OmpA-like" evidence="2">
    <location>
        <begin position="287"/>
        <end position="408"/>
    </location>
</feature>
<proteinExistence type="predicted"/>
<dbReference type="InterPro" id="IPR006665">
    <property type="entry name" value="OmpA-like"/>
</dbReference>